<name>I2NUY2_NEISI</name>
<sequence>MFCFEPSDCIGRMSRRYNPRGGWADFAYWYYLLRVSSSVPI</sequence>
<reference evidence="1 2" key="1">
    <citation type="submission" date="2012-04" db="EMBL/GenBank/DDBJ databases">
        <authorList>
            <person name="Harkins D.M."/>
            <person name="Madupu R."/>
            <person name="Durkin A.S."/>
            <person name="Torralba M."/>
            <person name="Methe B."/>
            <person name="Sutton G.G."/>
            <person name="Nelson K.E."/>
        </authorList>
    </citation>
    <scope>NUCLEOTIDE SEQUENCE [LARGE SCALE GENOMIC DNA]</scope>
    <source>
        <strain evidence="1 2">VK64</strain>
    </source>
</reference>
<evidence type="ECO:0000313" key="1">
    <source>
        <dbReference type="EMBL" id="EIG29643.1"/>
    </source>
</evidence>
<dbReference type="EMBL" id="AJMT01000056">
    <property type="protein sequence ID" value="EIG29643.1"/>
    <property type="molecule type" value="Genomic_DNA"/>
</dbReference>
<organism evidence="1 2">
    <name type="scientific">Neisseria sicca VK64</name>
    <dbReference type="NCBI Taxonomy" id="1095748"/>
    <lineage>
        <taxon>Bacteria</taxon>
        <taxon>Pseudomonadati</taxon>
        <taxon>Pseudomonadota</taxon>
        <taxon>Betaproteobacteria</taxon>
        <taxon>Neisseriales</taxon>
        <taxon>Neisseriaceae</taxon>
        <taxon>Neisseria</taxon>
    </lineage>
</organism>
<protein>
    <submittedName>
        <fullName evidence="1">Uncharacterized protein</fullName>
    </submittedName>
</protein>
<dbReference type="AlphaFoldDB" id="I2NUY2"/>
<proteinExistence type="predicted"/>
<gene>
    <name evidence="1" type="ORF">HMPREF1051_2974</name>
</gene>
<evidence type="ECO:0000313" key="2">
    <source>
        <dbReference type="Proteomes" id="UP000004473"/>
    </source>
</evidence>
<comment type="caution">
    <text evidence="1">The sequence shown here is derived from an EMBL/GenBank/DDBJ whole genome shotgun (WGS) entry which is preliminary data.</text>
</comment>
<dbReference type="Proteomes" id="UP000004473">
    <property type="component" value="Unassembled WGS sequence"/>
</dbReference>
<accession>I2NUY2</accession>